<dbReference type="Proteomes" id="UP000276133">
    <property type="component" value="Unassembled WGS sequence"/>
</dbReference>
<keyword evidence="2" id="KW-1185">Reference proteome</keyword>
<reference evidence="1 2" key="1">
    <citation type="journal article" date="2018" name="Sci. Rep.">
        <title>Genomic signatures of local adaptation to the degree of environmental predictability in rotifers.</title>
        <authorList>
            <person name="Franch-Gras L."/>
            <person name="Hahn C."/>
            <person name="Garcia-Roger E.M."/>
            <person name="Carmona M.J."/>
            <person name="Serra M."/>
            <person name="Gomez A."/>
        </authorList>
    </citation>
    <scope>NUCLEOTIDE SEQUENCE [LARGE SCALE GENOMIC DNA]</scope>
    <source>
        <strain evidence="1">HYR1</strain>
    </source>
</reference>
<evidence type="ECO:0000313" key="2">
    <source>
        <dbReference type="Proteomes" id="UP000276133"/>
    </source>
</evidence>
<proteinExistence type="predicted"/>
<gene>
    <name evidence="1" type="ORF">BpHYR1_005683</name>
</gene>
<evidence type="ECO:0000313" key="1">
    <source>
        <dbReference type="EMBL" id="RNA14600.1"/>
    </source>
</evidence>
<dbReference type="EMBL" id="REGN01005155">
    <property type="protein sequence ID" value="RNA14600.1"/>
    <property type="molecule type" value="Genomic_DNA"/>
</dbReference>
<protein>
    <submittedName>
        <fullName evidence="1">Uncharacterized protein</fullName>
    </submittedName>
</protein>
<name>A0A3M7QTB0_BRAPC</name>
<dbReference type="AlphaFoldDB" id="A0A3M7QTB0"/>
<comment type="caution">
    <text evidence="1">The sequence shown here is derived from an EMBL/GenBank/DDBJ whole genome shotgun (WGS) entry which is preliminary data.</text>
</comment>
<sequence length="77" mass="8814">MPEKLCKVIAHHILLFFNITDPLNKSKIFPVFYFIQTLGHVQNVIKCSPKNVIIGIMSRMSSVINDPIFRDQKASNL</sequence>
<accession>A0A3M7QTB0</accession>
<organism evidence="1 2">
    <name type="scientific">Brachionus plicatilis</name>
    <name type="common">Marine rotifer</name>
    <name type="synonym">Brachionus muelleri</name>
    <dbReference type="NCBI Taxonomy" id="10195"/>
    <lineage>
        <taxon>Eukaryota</taxon>
        <taxon>Metazoa</taxon>
        <taxon>Spiralia</taxon>
        <taxon>Gnathifera</taxon>
        <taxon>Rotifera</taxon>
        <taxon>Eurotatoria</taxon>
        <taxon>Monogononta</taxon>
        <taxon>Pseudotrocha</taxon>
        <taxon>Ploima</taxon>
        <taxon>Brachionidae</taxon>
        <taxon>Brachionus</taxon>
    </lineage>
</organism>